<keyword evidence="1 9" id="KW-0645">Protease</keyword>
<dbReference type="AlphaFoldDB" id="A0A6P4FSI6"/>
<evidence type="ECO:0000256" key="6">
    <source>
        <dbReference type="ARBA" id="ARBA00023145"/>
    </source>
</evidence>
<keyword evidence="3 9" id="KW-0378">Hydrolase</keyword>
<gene>
    <name evidence="13" type="primary">LOC108050764</name>
    <name evidence="11" type="synonym">108050764</name>
</gene>
<keyword evidence="6" id="KW-0865">Zymogen</keyword>
<dbReference type="InterPro" id="IPR001254">
    <property type="entry name" value="Trypsin_dom"/>
</dbReference>
<reference evidence="13" key="2">
    <citation type="submission" date="2025-04" db="UniProtKB">
        <authorList>
            <consortium name="RefSeq"/>
        </authorList>
    </citation>
    <scope>IDENTIFICATION</scope>
</reference>
<dbReference type="InterPro" id="IPR018114">
    <property type="entry name" value="TRYPSIN_HIS"/>
</dbReference>
<dbReference type="GO" id="GO:0006508">
    <property type="term" value="P:proteolysis"/>
    <property type="evidence" value="ECO:0007669"/>
    <property type="project" value="UniProtKB-KW"/>
</dbReference>
<dbReference type="PANTHER" id="PTHR24256">
    <property type="entry name" value="TRYPTASE-RELATED"/>
    <property type="match status" value="1"/>
</dbReference>
<keyword evidence="7" id="KW-1015">Disulfide bond</keyword>
<dbReference type="InterPro" id="IPR033116">
    <property type="entry name" value="TRYPSIN_SER"/>
</dbReference>
<protein>
    <submittedName>
        <fullName evidence="13">Serine protease easter</fullName>
    </submittedName>
</protein>
<dbReference type="RefSeq" id="XP_016988091.1">
    <property type="nucleotide sequence ID" value="XM_017132602.1"/>
</dbReference>
<keyword evidence="12" id="KW-1185">Reference proteome</keyword>
<dbReference type="Gene3D" id="2.40.10.10">
    <property type="entry name" value="Trypsin-like serine proteases"/>
    <property type="match status" value="2"/>
</dbReference>
<dbReference type="GO" id="GO:0004252">
    <property type="term" value="F:serine-type endopeptidase activity"/>
    <property type="evidence" value="ECO:0007669"/>
    <property type="project" value="InterPro"/>
</dbReference>
<dbReference type="CDD" id="cd00190">
    <property type="entry name" value="Tryp_SPc"/>
    <property type="match status" value="1"/>
</dbReference>
<dbReference type="GeneID" id="108050764"/>
<accession>A0A6P4FSI6</accession>
<organism evidence="13">
    <name type="scientific">Drosophila rhopaloa</name>
    <name type="common">Fruit fly</name>
    <dbReference type="NCBI Taxonomy" id="1041015"/>
    <lineage>
        <taxon>Eukaryota</taxon>
        <taxon>Metazoa</taxon>
        <taxon>Ecdysozoa</taxon>
        <taxon>Arthropoda</taxon>
        <taxon>Hexapoda</taxon>
        <taxon>Insecta</taxon>
        <taxon>Pterygota</taxon>
        <taxon>Neoptera</taxon>
        <taxon>Endopterygota</taxon>
        <taxon>Diptera</taxon>
        <taxon>Brachycera</taxon>
        <taxon>Muscomorpha</taxon>
        <taxon>Ephydroidea</taxon>
        <taxon>Drosophilidae</taxon>
        <taxon>Drosophila</taxon>
        <taxon>Sophophora</taxon>
    </lineage>
</organism>
<evidence type="ECO:0000259" key="10">
    <source>
        <dbReference type="PROSITE" id="PS50240"/>
    </source>
</evidence>
<name>A0A6P4FSI6_DRORH</name>
<dbReference type="PROSITE" id="PS50240">
    <property type="entry name" value="TRYPSIN_DOM"/>
    <property type="match status" value="1"/>
</dbReference>
<evidence type="ECO:0000313" key="11">
    <source>
        <dbReference type="EnsemblMetazoa" id="XP_016988091.1"/>
    </source>
</evidence>
<evidence type="ECO:0000256" key="9">
    <source>
        <dbReference type="RuleBase" id="RU363034"/>
    </source>
</evidence>
<keyword evidence="2" id="KW-0479">Metal-binding</keyword>
<dbReference type="EnsemblMetazoa" id="XM_017132602.1">
    <property type="protein sequence ID" value="XP_016988091.1"/>
    <property type="gene ID" value="LOC108050764"/>
</dbReference>
<dbReference type="PROSITE" id="PS00135">
    <property type="entry name" value="TRYPSIN_SER"/>
    <property type="match status" value="1"/>
</dbReference>
<dbReference type="SUPFAM" id="SSF50494">
    <property type="entry name" value="Trypsin-like serine proteases"/>
    <property type="match status" value="1"/>
</dbReference>
<comment type="similarity">
    <text evidence="8">Belongs to the peptidase S1 family. CLIP subfamily.</text>
</comment>
<evidence type="ECO:0000256" key="1">
    <source>
        <dbReference type="ARBA" id="ARBA00022670"/>
    </source>
</evidence>
<dbReference type="OrthoDB" id="8250810at2759"/>
<evidence type="ECO:0000256" key="7">
    <source>
        <dbReference type="ARBA" id="ARBA00023157"/>
    </source>
</evidence>
<evidence type="ECO:0000256" key="8">
    <source>
        <dbReference type="ARBA" id="ARBA00024195"/>
    </source>
</evidence>
<reference evidence="12" key="1">
    <citation type="journal article" date="2021" name="Elife">
        <title>Highly contiguous assemblies of 101 drosophilid genomes.</title>
        <authorList>
            <person name="Kim B.Y."/>
            <person name="Wang J.R."/>
            <person name="Miller D.E."/>
            <person name="Barmina O."/>
            <person name="Delaney E."/>
            <person name="Thompson A."/>
            <person name="Comeault A.A."/>
            <person name="Peede D."/>
            <person name="D'Agostino E.R."/>
            <person name="Pelaez J."/>
            <person name="Aguilar J.M."/>
            <person name="Haji D."/>
            <person name="Matsunaga T."/>
            <person name="Armstrong E.E."/>
            <person name="Zych M."/>
            <person name="Ogawa Y."/>
            <person name="Stamenkovic-Radak M."/>
            <person name="Jelic M."/>
            <person name="Veselinovic M.S."/>
            <person name="Tanaskovic M."/>
            <person name="Eric P."/>
            <person name="Gao J.J."/>
            <person name="Katoh T.K."/>
            <person name="Toda M.J."/>
            <person name="Watabe H."/>
            <person name="Watada M."/>
            <person name="Davis J.S."/>
            <person name="Moyle L.C."/>
            <person name="Manoli G."/>
            <person name="Bertolini E."/>
            <person name="Kostal V."/>
            <person name="Hawley R.S."/>
            <person name="Takahashi A."/>
            <person name="Jones C.D."/>
            <person name="Price D.K."/>
            <person name="Whiteman N."/>
            <person name="Kopp A."/>
            <person name="Matute D.R."/>
            <person name="Petrov D.A."/>
        </authorList>
    </citation>
    <scope>NUCLEOTIDE SEQUENCE [LARGE SCALE GENOMIC DNA]</scope>
</reference>
<dbReference type="GO" id="GO:0046872">
    <property type="term" value="F:metal ion binding"/>
    <property type="evidence" value="ECO:0007669"/>
    <property type="project" value="UniProtKB-KW"/>
</dbReference>
<evidence type="ECO:0000313" key="13">
    <source>
        <dbReference type="RefSeq" id="XP_016988091.1"/>
    </source>
</evidence>
<dbReference type="Proteomes" id="UP001652680">
    <property type="component" value="Unassembled WGS sequence"/>
</dbReference>
<dbReference type="FunFam" id="2.40.10.10:FF:000078">
    <property type="entry name" value="Serine protease H137"/>
    <property type="match status" value="1"/>
</dbReference>
<evidence type="ECO:0000256" key="5">
    <source>
        <dbReference type="ARBA" id="ARBA00022837"/>
    </source>
</evidence>
<reference evidence="11" key="3">
    <citation type="submission" date="2025-05" db="UniProtKB">
        <authorList>
            <consortium name="EnsemblMetazoa"/>
        </authorList>
    </citation>
    <scope>IDENTIFICATION</scope>
</reference>
<dbReference type="InterPro" id="IPR009003">
    <property type="entry name" value="Peptidase_S1_PA"/>
</dbReference>
<dbReference type="PRINTS" id="PR00722">
    <property type="entry name" value="CHYMOTRYPSIN"/>
</dbReference>
<evidence type="ECO:0000313" key="12">
    <source>
        <dbReference type="Proteomes" id="UP001652680"/>
    </source>
</evidence>
<dbReference type="InterPro" id="IPR001314">
    <property type="entry name" value="Peptidase_S1A"/>
</dbReference>
<evidence type="ECO:0000256" key="4">
    <source>
        <dbReference type="ARBA" id="ARBA00022825"/>
    </source>
</evidence>
<keyword evidence="5" id="KW-0106">Calcium</keyword>
<dbReference type="InterPro" id="IPR043504">
    <property type="entry name" value="Peptidase_S1_PA_chymotrypsin"/>
</dbReference>
<proteinExistence type="inferred from homology"/>
<keyword evidence="4 9" id="KW-0720">Serine protease</keyword>
<sequence length="231" mass="26098">MVLLVANRTERSCGGSLITSRFVLTAAHCIPEYYIPLKVRLGEYNVRHPGRDCTPSGCIDRAYELNVIRRLVHPIYYYNPGKYIFDIGLLLMERQVFFSDYVRPICLLVNGQHTYIPSYNVTGWGKTESGGYPNELQTATVFHVDNWRCSRKFKRLDHPSELCAYNEDSDTCDGDSGGPLSAEIPFEGRNRTFQFGIVSVGSELCNAATVYSSVMYHMGWIVDTINANLTP</sequence>
<dbReference type="SMART" id="SM00020">
    <property type="entry name" value="Tryp_SPc"/>
    <property type="match status" value="1"/>
</dbReference>
<dbReference type="PROSITE" id="PS00134">
    <property type="entry name" value="TRYPSIN_HIS"/>
    <property type="match status" value="1"/>
</dbReference>
<evidence type="ECO:0000256" key="2">
    <source>
        <dbReference type="ARBA" id="ARBA00022723"/>
    </source>
</evidence>
<dbReference type="Pfam" id="PF00089">
    <property type="entry name" value="Trypsin"/>
    <property type="match status" value="1"/>
</dbReference>
<dbReference type="InterPro" id="IPR051487">
    <property type="entry name" value="Ser/Thr_Proteases_Immune/Dev"/>
</dbReference>
<evidence type="ECO:0000256" key="3">
    <source>
        <dbReference type="ARBA" id="ARBA00022801"/>
    </source>
</evidence>
<feature type="domain" description="Peptidase S1" evidence="10">
    <location>
        <begin position="1"/>
        <end position="226"/>
    </location>
</feature>